<dbReference type="AlphaFoldDB" id="A0A8S1J2Q1"/>
<accession>A0A8S1J2Q1</accession>
<sequence>MATTRRKAVNCGCRDCLPAAESCATLPPSDDAAARQDGYPKCLLLFGDGVLQAVPRGEKEGDSDGRAVRCAHLDAVARDGSSGFLALRKETFKDGKERGTLLQLAQLLGIHKVSCGNGRVK</sequence>
<keyword evidence="2" id="KW-1185">Reference proteome</keyword>
<dbReference type="EMBL" id="CAJHUC010001177">
    <property type="protein sequence ID" value="CAD7700111.1"/>
    <property type="molecule type" value="Genomic_DNA"/>
</dbReference>
<name>A0A8S1J2Q1_9CHLO</name>
<evidence type="ECO:0000313" key="1">
    <source>
        <dbReference type="EMBL" id="CAD7700111.1"/>
    </source>
</evidence>
<reference evidence="1" key="1">
    <citation type="submission" date="2020-12" db="EMBL/GenBank/DDBJ databases">
        <authorList>
            <person name="Iha C."/>
        </authorList>
    </citation>
    <scope>NUCLEOTIDE SEQUENCE</scope>
</reference>
<gene>
    <name evidence="1" type="ORF">OSTQU699_LOCUS5470</name>
</gene>
<comment type="caution">
    <text evidence="1">The sequence shown here is derived from an EMBL/GenBank/DDBJ whole genome shotgun (WGS) entry which is preliminary data.</text>
</comment>
<proteinExistence type="predicted"/>
<evidence type="ECO:0000313" key="2">
    <source>
        <dbReference type="Proteomes" id="UP000708148"/>
    </source>
</evidence>
<organism evidence="1 2">
    <name type="scientific">Ostreobium quekettii</name>
    <dbReference type="NCBI Taxonomy" id="121088"/>
    <lineage>
        <taxon>Eukaryota</taxon>
        <taxon>Viridiplantae</taxon>
        <taxon>Chlorophyta</taxon>
        <taxon>core chlorophytes</taxon>
        <taxon>Ulvophyceae</taxon>
        <taxon>TCBD clade</taxon>
        <taxon>Bryopsidales</taxon>
        <taxon>Ostreobineae</taxon>
        <taxon>Ostreobiaceae</taxon>
        <taxon>Ostreobium</taxon>
    </lineage>
</organism>
<dbReference type="Proteomes" id="UP000708148">
    <property type="component" value="Unassembled WGS sequence"/>
</dbReference>
<dbReference type="OrthoDB" id="548802at2759"/>
<protein>
    <submittedName>
        <fullName evidence="1">Uncharacterized protein</fullName>
    </submittedName>
</protein>